<gene>
    <name evidence="1" type="ORF">BBK36DRAFT_1144648</name>
</gene>
<dbReference type="Proteomes" id="UP000241546">
    <property type="component" value="Unassembled WGS sequence"/>
</dbReference>
<dbReference type="AlphaFoldDB" id="A0A2T4B000"/>
<reference evidence="2" key="1">
    <citation type="submission" date="2016-07" db="EMBL/GenBank/DDBJ databases">
        <title>Multiple horizontal gene transfer events from other fungi enriched the ability of initially mycotrophic Trichoderma (Ascomycota) to feed on dead plant biomass.</title>
        <authorList>
            <consortium name="DOE Joint Genome Institute"/>
            <person name="Atanasova L."/>
            <person name="Chenthamara K."/>
            <person name="Zhang J."/>
            <person name="Grujic M."/>
            <person name="Henrissat B."/>
            <person name="Kuo A."/>
            <person name="Aerts A."/>
            <person name="Salamov A."/>
            <person name="Lipzen A."/>
            <person name="Labutti K."/>
            <person name="Barry K."/>
            <person name="Miao Y."/>
            <person name="Rahimi M.J."/>
            <person name="Shen Q."/>
            <person name="Grigoriev I.V."/>
            <person name="Kubicek C.P."/>
            <person name="Druzhinina I.S."/>
        </authorList>
    </citation>
    <scope>NUCLEOTIDE SEQUENCE [LARGE SCALE GENOMIC DNA]</scope>
    <source>
        <strain evidence="2">TUCIM 6016</strain>
    </source>
</reference>
<name>A0A2T4B000_9HYPO</name>
<protein>
    <submittedName>
        <fullName evidence="1">Uncharacterized protein</fullName>
    </submittedName>
</protein>
<keyword evidence="2" id="KW-1185">Reference proteome</keyword>
<dbReference type="RefSeq" id="XP_024745965.1">
    <property type="nucleotide sequence ID" value="XM_024893690.1"/>
</dbReference>
<evidence type="ECO:0000313" key="2">
    <source>
        <dbReference type="Proteomes" id="UP000241546"/>
    </source>
</evidence>
<accession>A0A2T4B000</accession>
<proteinExistence type="predicted"/>
<organism evidence="1 2">
    <name type="scientific">Trichoderma citrinoviride</name>
    <dbReference type="NCBI Taxonomy" id="58853"/>
    <lineage>
        <taxon>Eukaryota</taxon>
        <taxon>Fungi</taxon>
        <taxon>Dikarya</taxon>
        <taxon>Ascomycota</taxon>
        <taxon>Pezizomycotina</taxon>
        <taxon>Sordariomycetes</taxon>
        <taxon>Hypocreomycetidae</taxon>
        <taxon>Hypocreales</taxon>
        <taxon>Hypocreaceae</taxon>
        <taxon>Trichoderma</taxon>
    </lineage>
</organism>
<evidence type="ECO:0000313" key="1">
    <source>
        <dbReference type="EMBL" id="PTB62645.1"/>
    </source>
</evidence>
<dbReference type="GeneID" id="36601808"/>
<sequence>MAVGFGGLLARLRVWWLTPYHSESMKWSYKEKQHHEWKLRLSFFHRNLRQSLLRNLRVTRANMKGAWVPGSIVGTYSTRTCLYLAQGYGTMAKALLQKSGTPTTMDSLVQVRPQGPSGVSIPRQGTQVLLNPICLYEVPLARRYEKDAGNTGWPRLSDEGPRCL</sequence>
<dbReference type="EMBL" id="KZ680222">
    <property type="protein sequence ID" value="PTB62645.1"/>
    <property type="molecule type" value="Genomic_DNA"/>
</dbReference>